<dbReference type="Proteomes" id="UP000199072">
    <property type="component" value="Unassembled WGS sequence"/>
</dbReference>
<keyword evidence="9 10" id="KW-0472">Membrane</keyword>
<dbReference type="PANTHER" id="PTHR36122:SF2">
    <property type="entry name" value="NICOTINAMIDE RIBOSIDE TRANSPORTER PNUC"/>
    <property type="match status" value="1"/>
</dbReference>
<keyword evidence="12" id="KW-1185">Reference proteome</keyword>
<evidence type="ECO:0000313" key="12">
    <source>
        <dbReference type="Proteomes" id="UP000199072"/>
    </source>
</evidence>
<evidence type="ECO:0000256" key="8">
    <source>
        <dbReference type="ARBA" id="ARBA00022989"/>
    </source>
</evidence>
<evidence type="ECO:0000256" key="9">
    <source>
        <dbReference type="ARBA" id="ARBA00023136"/>
    </source>
</evidence>
<keyword evidence="5" id="KW-0813">Transport</keyword>
<dbReference type="EMBL" id="FNAI01000023">
    <property type="protein sequence ID" value="SDF65683.1"/>
    <property type="molecule type" value="Genomic_DNA"/>
</dbReference>
<organism evidence="11 12">
    <name type="scientific">Mucilaginibacter pineti</name>
    <dbReference type="NCBI Taxonomy" id="1391627"/>
    <lineage>
        <taxon>Bacteria</taxon>
        <taxon>Pseudomonadati</taxon>
        <taxon>Bacteroidota</taxon>
        <taxon>Sphingobacteriia</taxon>
        <taxon>Sphingobacteriales</taxon>
        <taxon>Sphingobacteriaceae</taxon>
        <taxon>Mucilaginibacter</taxon>
    </lineage>
</organism>
<evidence type="ECO:0000256" key="7">
    <source>
        <dbReference type="ARBA" id="ARBA00022692"/>
    </source>
</evidence>
<feature type="transmembrane region" description="Helical" evidence="10">
    <location>
        <begin position="40"/>
        <end position="57"/>
    </location>
</feature>
<evidence type="ECO:0000313" key="11">
    <source>
        <dbReference type="EMBL" id="SDF65683.1"/>
    </source>
</evidence>
<evidence type="ECO:0000256" key="10">
    <source>
        <dbReference type="SAM" id="Phobius"/>
    </source>
</evidence>
<evidence type="ECO:0000256" key="5">
    <source>
        <dbReference type="ARBA" id="ARBA00022448"/>
    </source>
</evidence>
<comment type="similarity">
    <text evidence="3">Belongs to the nicotinamide ribonucleoside (NR) uptake permease (TC 4.B.1) family.</text>
</comment>
<dbReference type="Pfam" id="PF04973">
    <property type="entry name" value="NMN_transporter"/>
    <property type="match status" value="1"/>
</dbReference>
<evidence type="ECO:0000256" key="1">
    <source>
        <dbReference type="ARBA" id="ARBA00002672"/>
    </source>
</evidence>
<protein>
    <recommendedName>
        <fullName evidence="4">Nicotinamide riboside transporter PnuC</fullName>
    </recommendedName>
</protein>
<feature type="transmembrane region" description="Helical" evidence="10">
    <location>
        <begin position="63"/>
        <end position="81"/>
    </location>
</feature>
<keyword evidence="7 10" id="KW-0812">Transmembrane</keyword>
<dbReference type="STRING" id="1391627.SAMN05216464_12332"/>
<sequence length="216" mass="25050">MTMQTLIALFMEQIKETTWVQWLAVALGVAEVLLARKNNIWLYPLGILGTLISIYLLLDVHLYAESILSVYYVVMSVYGWVYWIKKKDEPPVEVSWSTKKEWIVSITISVVGWVFFYVLLKNLPAKYFTPSNVPIWDALISSTAWAGMWLLARRKIENWVFLNVSNLFAIPILFYKHLPLFAILTLFLFVVAIFGYFDWKKEAELAKSLKPKAESV</sequence>
<dbReference type="NCBIfam" id="TIGR01528">
    <property type="entry name" value="NMN_trans_PnuC"/>
    <property type="match status" value="1"/>
</dbReference>
<dbReference type="PANTHER" id="PTHR36122">
    <property type="entry name" value="NICOTINAMIDE RIBOSIDE TRANSPORTER PNUC"/>
    <property type="match status" value="1"/>
</dbReference>
<name>A0A1G7MV82_9SPHI</name>
<dbReference type="GO" id="GO:0005886">
    <property type="term" value="C:plasma membrane"/>
    <property type="evidence" value="ECO:0007669"/>
    <property type="project" value="UniProtKB-SubCell"/>
</dbReference>
<comment type="function">
    <text evidence="1">Required for nicotinamide riboside transport across the inner membrane.</text>
</comment>
<evidence type="ECO:0000256" key="4">
    <source>
        <dbReference type="ARBA" id="ARBA00017522"/>
    </source>
</evidence>
<proteinExistence type="inferred from homology"/>
<feature type="transmembrane region" description="Helical" evidence="10">
    <location>
        <begin position="181"/>
        <end position="199"/>
    </location>
</feature>
<feature type="transmembrane region" description="Helical" evidence="10">
    <location>
        <begin position="159"/>
        <end position="175"/>
    </location>
</feature>
<dbReference type="GO" id="GO:0034257">
    <property type="term" value="F:nicotinamide riboside transmembrane transporter activity"/>
    <property type="evidence" value="ECO:0007669"/>
    <property type="project" value="InterPro"/>
</dbReference>
<comment type="subcellular location">
    <subcellularLocation>
        <location evidence="2">Cell membrane</location>
        <topology evidence="2">Multi-pass membrane protein</topology>
    </subcellularLocation>
</comment>
<dbReference type="InterPro" id="IPR006419">
    <property type="entry name" value="NMN_transpt_PnuC"/>
</dbReference>
<evidence type="ECO:0000256" key="6">
    <source>
        <dbReference type="ARBA" id="ARBA00022475"/>
    </source>
</evidence>
<dbReference type="AlphaFoldDB" id="A0A1G7MV82"/>
<keyword evidence="6" id="KW-1003">Cell membrane</keyword>
<evidence type="ECO:0000256" key="3">
    <source>
        <dbReference type="ARBA" id="ARBA00006669"/>
    </source>
</evidence>
<gene>
    <name evidence="11" type="ORF">SAMN05216464_12332</name>
</gene>
<reference evidence="11 12" key="1">
    <citation type="submission" date="2016-10" db="EMBL/GenBank/DDBJ databases">
        <authorList>
            <person name="de Groot N.N."/>
        </authorList>
    </citation>
    <scope>NUCLEOTIDE SEQUENCE [LARGE SCALE GENOMIC DNA]</scope>
    <source>
        <strain evidence="11 12">47C3B</strain>
    </source>
</reference>
<feature type="transmembrane region" description="Helical" evidence="10">
    <location>
        <begin position="135"/>
        <end position="152"/>
    </location>
</feature>
<dbReference type="RefSeq" id="WP_240315375.1">
    <property type="nucleotide sequence ID" value="NZ_FNAI01000023.1"/>
</dbReference>
<feature type="transmembrane region" description="Helical" evidence="10">
    <location>
        <begin position="102"/>
        <end position="120"/>
    </location>
</feature>
<evidence type="ECO:0000256" key="2">
    <source>
        <dbReference type="ARBA" id="ARBA00004651"/>
    </source>
</evidence>
<keyword evidence="8 10" id="KW-1133">Transmembrane helix</keyword>
<accession>A0A1G7MV82</accession>